<gene>
    <name evidence="1" type="ORF">T265_00204</name>
</gene>
<dbReference type="AlphaFoldDB" id="A0A075A6L4"/>
<reference evidence="1 2" key="1">
    <citation type="submission" date="2013-11" db="EMBL/GenBank/DDBJ databases">
        <title>Opisthorchis viverrini - life in the bile duct.</title>
        <authorList>
            <person name="Young N.D."/>
            <person name="Nagarajan N."/>
            <person name="Lin S.J."/>
            <person name="Korhonen P.K."/>
            <person name="Jex A.R."/>
            <person name="Hall R.S."/>
            <person name="Safavi-Hemami H."/>
            <person name="Kaewkong W."/>
            <person name="Bertrand D."/>
            <person name="Gao S."/>
            <person name="Seet Q."/>
            <person name="Wongkham S."/>
            <person name="Teh B.T."/>
            <person name="Wongkham C."/>
            <person name="Intapan P.M."/>
            <person name="Maleewong W."/>
            <person name="Yang X."/>
            <person name="Hu M."/>
            <person name="Wang Z."/>
            <person name="Hofmann A."/>
            <person name="Sternberg P.W."/>
            <person name="Tan P."/>
            <person name="Wang J."/>
            <person name="Gasser R.B."/>
        </authorList>
    </citation>
    <scope>NUCLEOTIDE SEQUENCE [LARGE SCALE GENOMIC DNA]</scope>
</reference>
<evidence type="ECO:0000313" key="2">
    <source>
        <dbReference type="Proteomes" id="UP000054324"/>
    </source>
</evidence>
<protein>
    <submittedName>
        <fullName evidence="1">Uncharacterized protein</fullName>
    </submittedName>
</protein>
<organism evidence="1 2">
    <name type="scientific">Opisthorchis viverrini</name>
    <name type="common">Southeast Asian liver fluke</name>
    <dbReference type="NCBI Taxonomy" id="6198"/>
    <lineage>
        <taxon>Eukaryota</taxon>
        <taxon>Metazoa</taxon>
        <taxon>Spiralia</taxon>
        <taxon>Lophotrochozoa</taxon>
        <taxon>Platyhelminthes</taxon>
        <taxon>Trematoda</taxon>
        <taxon>Digenea</taxon>
        <taxon>Opisthorchiida</taxon>
        <taxon>Opisthorchiata</taxon>
        <taxon>Opisthorchiidae</taxon>
        <taxon>Opisthorchis</taxon>
    </lineage>
</organism>
<evidence type="ECO:0000313" key="1">
    <source>
        <dbReference type="EMBL" id="KER34012.1"/>
    </source>
</evidence>
<accession>A0A075A6L4</accession>
<dbReference type="CTD" id="20314392"/>
<sequence>MLSSGKPDTVDAVSRFCATNGSRIEWDVAYKINSKKKRLVTFSKARRILFIRLLVHLRLELNMKKKCNSHPTERCERRKESERNSHTLETVLERKPLNYQLPRPQNGNDRHLAKRKQLLSNPTVDAHIEGSTGLRNGPHVFPLATTADSDLSSTGLLHCCTKLLTQTHDTGSKEFAKGKVVTNNRTLSLGQDR</sequence>
<dbReference type="KEGG" id="ovi:T265_00204"/>
<proteinExistence type="predicted"/>
<dbReference type="Proteomes" id="UP000054324">
    <property type="component" value="Unassembled WGS sequence"/>
</dbReference>
<dbReference type="RefSeq" id="XP_009162176.1">
    <property type="nucleotide sequence ID" value="XM_009163912.1"/>
</dbReference>
<name>A0A075A6L4_OPIVI</name>
<dbReference type="GeneID" id="20314392"/>
<keyword evidence="2" id="KW-1185">Reference proteome</keyword>
<dbReference type="EMBL" id="KL596620">
    <property type="protein sequence ID" value="KER34012.1"/>
    <property type="molecule type" value="Genomic_DNA"/>
</dbReference>